<accession>A0ABZ0YC69</accession>
<dbReference type="EMBL" id="CP140151">
    <property type="protein sequence ID" value="WQH08932.1"/>
    <property type="molecule type" value="Genomic_DNA"/>
</dbReference>
<evidence type="ECO:0000313" key="3">
    <source>
        <dbReference type="Proteomes" id="UP001321908"/>
    </source>
</evidence>
<gene>
    <name evidence="2" type="ORF">SR908_15910</name>
</gene>
<protein>
    <submittedName>
        <fullName evidence="2">Glycosyltransferase</fullName>
    </submittedName>
</protein>
<dbReference type="InterPro" id="IPR007235">
    <property type="entry name" value="Glyco_trans_28_C"/>
</dbReference>
<evidence type="ECO:0000259" key="1">
    <source>
        <dbReference type="Pfam" id="PF04101"/>
    </source>
</evidence>
<sequence length="169" mass="18831">MNVLFTAGTQFIFPRMARVIEAVADARPSWTLVYQAGPGAEGDALPHRVGVRVHPLFPVKEFKAIFEAAELVVTHAGMGNIITCLEASKSAIIMPRLVQCSEHRNDHQIATAESVNKIYNVPYFFDHQALIDAIVNYEPTKTMSSDMWENISAERSKFSENLNALVKKL</sequence>
<dbReference type="Gene3D" id="3.40.50.2000">
    <property type="entry name" value="Glycogen Phosphorylase B"/>
    <property type="match status" value="1"/>
</dbReference>
<evidence type="ECO:0000313" key="2">
    <source>
        <dbReference type="EMBL" id="WQH08932.1"/>
    </source>
</evidence>
<dbReference type="Pfam" id="PF04101">
    <property type="entry name" value="Glyco_tran_28_C"/>
    <property type="match status" value="1"/>
</dbReference>
<keyword evidence="3" id="KW-1185">Reference proteome</keyword>
<feature type="domain" description="Glycosyl transferase family 28 C-terminal" evidence="1">
    <location>
        <begin position="30"/>
        <end position="143"/>
    </location>
</feature>
<dbReference type="RefSeq" id="WP_246925786.1">
    <property type="nucleotide sequence ID" value="NZ_CP140151.1"/>
</dbReference>
<reference evidence="2 3" key="1">
    <citation type="submission" date="2023-11" db="EMBL/GenBank/DDBJ databases">
        <title>MicrobeMod: A computational toolkit for identifying prokaryotic methylation and restriction-modification with nanopore sequencing.</title>
        <authorList>
            <person name="Crits-Christoph A."/>
            <person name="Kang S.C."/>
            <person name="Lee H."/>
            <person name="Ostrov N."/>
        </authorList>
    </citation>
    <scope>NUCLEOTIDE SEQUENCE [LARGE SCALE GENOMIC DNA]</scope>
    <source>
        <strain evidence="2 3">ATCC 43984</strain>
    </source>
</reference>
<organism evidence="2 3">
    <name type="scientific">Chromohalobacter canadensis</name>
    <dbReference type="NCBI Taxonomy" id="141389"/>
    <lineage>
        <taxon>Bacteria</taxon>
        <taxon>Pseudomonadati</taxon>
        <taxon>Pseudomonadota</taxon>
        <taxon>Gammaproteobacteria</taxon>
        <taxon>Oceanospirillales</taxon>
        <taxon>Halomonadaceae</taxon>
        <taxon>Chromohalobacter</taxon>
    </lineage>
</organism>
<proteinExistence type="predicted"/>
<name>A0ABZ0YC69_9GAMM</name>
<dbReference type="SUPFAM" id="SSF53756">
    <property type="entry name" value="UDP-Glycosyltransferase/glycogen phosphorylase"/>
    <property type="match status" value="1"/>
</dbReference>
<dbReference type="Proteomes" id="UP001321908">
    <property type="component" value="Chromosome"/>
</dbReference>